<keyword evidence="2" id="KW-0223">Dioxygenase</keyword>
<keyword evidence="2" id="KW-0560">Oxidoreductase</keyword>
<proteinExistence type="predicted"/>
<dbReference type="Pfam" id="PF00903">
    <property type="entry name" value="Glyoxalase"/>
    <property type="match status" value="1"/>
</dbReference>
<gene>
    <name evidence="2" type="ORF">U14_04228</name>
</gene>
<reference evidence="2" key="1">
    <citation type="journal article" date="2015" name="PeerJ">
        <title>First genomic representation of candidate bacterial phylum KSB3 points to enhanced environmental sensing as a trigger of wastewater bulking.</title>
        <authorList>
            <person name="Sekiguchi Y."/>
            <person name="Ohashi A."/>
            <person name="Parks D.H."/>
            <person name="Yamauchi T."/>
            <person name="Tyson G.W."/>
            <person name="Hugenholtz P."/>
        </authorList>
    </citation>
    <scope>NUCLEOTIDE SEQUENCE [LARGE SCALE GENOMIC DNA]</scope>
</reference>
<dbReference type="STRING" id="1499966.U14_04228"/>
<accession>A0A0S6W3S5</accession>
<dbReference type="InterPro" id="IPR004360">
    <property type="entry name" value="Glyas_Fos-R_dOase_dom"/>
</dbReference>
<protein>
    <submittedName>
        <fullName evidence="2">Glyoxalase/bleomycin resistance protein/dioxygenase</fullName>
    </submittedName>
</protein>
<evidence type="ECO:0000313" key="2">
    <source>
        <dbReference type="EMBL" id="GAK52969.1"/>
    </source>
</evidence>
<evidence type="ECO:0000259" key="1">
    <source>
        <dbReference type="PROSITE" id="PS51819"/>
    </source>
</evidence>
<dbReference type="EMBL" id="DF820459">
    <property type="protein sequence ID" value="GAK52969.1"/>
    <property type="molecule type" value="Genomic_DNA"/>
</dbReference>
<dbReference type="PROSITE" id="PS51819">
    <property type="entry name" value="VOC"/>
    <property type="match status" value="1"/>
</dbReference>
<name>A0A0S6W3S5_9BACT</name>
<sequence length="137" mass="14967">MTPLFQKIDCVQFYVPDLEAGLTFYRDALGHELIWRTENAVGLRLPESDAEIVLQTQRPQPEIDLKVPSADAAAQQIAANGGNVLVPPFEIQIGRAAVVEDPWGNQFVVLDTTKGLLLTDDTGRILGNKSDTNEPPA</sequence>
<keyword evidence="3" id="KW-1185">Reference proteome</keyword>
<evidence type="ECO:0000313" key="3">
    <source>
        <dbReference type="Proteomes" id="UP000030700"/>
    </source>
</evidence>
<dbReference type="Gene3D" id="3.10.180.10">
    <property type="entry name" value="2,3-Dihydroxybiphenyl 1,2-Dioxygenase, domain 1"/>
    <property type="match status" value="1"/>
</dbReference>
<dbReference type="SUPFAM" id="SSF54593">
    <property type="entry name" value="Glyoxalase/Bleomycin resistance protein/Dihydroxybiphenyl dioxygenase"/>
    <property type="match status" value="1"/>
</dbReference>
<dbReference type="Proteomes" id="UP000030700">
    <property type="component" value="Unassembled WGS sequence"/>
</dbReference>
<dbReference type="InterPro" id="IPR037523">
    <property type="entry name" value="VOC_core"/>
</dbReference>
<dbReference type="GO" id="GO:0051213">
    <property type="term" value="F:dioxygenase activity"/>
    <property type="evidence" value="ECO:0007669"/>
    <property type="project" value="UniProtKB-KW"/>
</dbReference>
<dbReference type="AlphaFoldDB" id="A0A0S6W3S5"/>
<dbReference type="HOGENOM" id="CLU_124393_0_0_0"/>
<dbReference type="InterPro" id="IPR029068">
    <property type="entry name" value="Glyas_Bleomycin-R_OHBP_Dase"/>
</dbReference>
<feature type="domain" description="VOC" evidence="1">
    <location>
        <begin position="7"/>
        <end position="112"/>
    </location>
</feature>
<organism evidence="2">
    <name type="scientific">Candidatus Moduliflexus flocculans</name>
    <dbReference type="NCBI Taxonomy" id="1499966"/>
    <lineage>
        <taxon>Bacteria</taxon>
        <taxon>Candidatus Moduliflexota</taxon>
        <taxon>Candidatus Moduliflexia</taxon>
        <taxon>Candidatus Moduliflexales</taxon>
        <taxon>Candidatus Moduliflexaceae</taxon>
    </lineage>
</organism>